<keyword evidence="5 9" id="KW-0229">DNA integration</keyword>
<dbReference type="PROSITE" id="PS51898">
    <property type="entry name" value="TYR_RECOMBINASE"/>
    <property type="match status" value="1"/>
</dbReference>
<feature type="active site" evidence="9">
    <location>
        <position position="244"/>
    </location>
</feature>
<dbReference type="Pfam" id="PF02899">
    <property type="entry name" value="Phage_int_SAM_1"/>
    <property type="match status" value="1"/>
</dbReference>
<feature type="active site" evidence="9">
    <location>
        <position position="267"/>
    </location>
</feature>
<dbReference type="GO" id="GO:0006313">
    <property type="term" value="P:DNA transposition"/>
    <property type="evidence" value="ECO:0007669"/>
    <property type="project" value="UniProtKB-UniRule"/>
</dbReference>
<keyword evidence="13" id="KW-1185">Reference proteome</keyword>
<dbReference type="RefSeq" id="WP_086592654.1">
    <property type="nucleotide sequence ID" value="NZ_MTSE01000002.1"/>
</dbReference>
<dbReference type="Proteomes" id="UP000194873">
    <property type="component" value="Unassembled WGS sequence"/>
</dbReference>
<dbReference type="OrthoDB" id="9801717at2"/>
<comment type="subcellular location">
    <subcellularLocation>
        <location evidence="1 9">Cytoplasm</location>
    </subcellularLocation>
</comment>
<protein>
    <recommendedName>
        <fullName evidence="9">Tyrosine recombinase XerC</fullName>
    </recommendedName>
</protein>
<keyword evidence="8 9" id="KW-0131">Cell cycle</keyword>
<dbReference type="InterPro" id="IPR044068">
    <property type="entry name" value="CB"/>
</dbReference>
<reference evidence="12 13" key="1">
    <citation type="submission" date="2017-01" db="EMBL/GenBank/DDBJ databases">
        <title>A new Hymenobacter.</title>
        <authorList>
            <person name="Liang Y."/>
            <person name="Feng F."/>
        </authorList>
    </citation>
    <scope>NUCLEOTIDE SEQUENCE [LARGE SCALE GENOMIC DNA]</scope>
    <source>
        <strain evidence="12">MIMBbqt21</strain>
    </source>
</reference>
<feature type="active site" description="O-(3'-phospho-DNA)-tyrosine intermediate" evidence="9">
    <location>
        <position position="276"/>
    </location>
</feature>
<keyword evidence="2 9" id="KW-0963">Cytoplasm</keyword>
<dbReference type="PANTHER" id="PTHR30349">
    <property type="entry name" value="PHAGE INTEGRASE-RELATED"/>
    <property type="match status" value="1"/>
</dbReference>
<proteinExistence type="inferred from homology"/>
<evidence type="ECO:0000256" key="5">
    <source>
        <dbReference type="ARBA" id="ARBA00022908"/>
    </source>
</evidence>
<dbReference type="InterPro" id="IPR050090">
    <property type="entry name" value="Tyrosine_recombinase_XerCD"/>
</dbReference>
<evidence type="ECO:0000259" key="10">
    <source>
        <dbReference type="PROSITE" id="PS51898"/>
    </source>
</evidence>
<comment type="function">
    <text evidence="9">Site-specific tyrosine recombinase, which acts by catalyzing the cutting and rejoining of the recombining DNA molecules. The XerC-XerD complex is essential to convert dimers of the bacterial chromosome into monomers to permit their segregation at cell division. It also contributes to the segregational stability of plasmids.</text>
</comment>
<dbReference type="GO" id="GO:0007059">
    <property type="term" value="P:chromosome segregation"/>
    <property type="evidence" value="ECO:0007669"/>
    <property type="project" value="UniProtKB-UniRule"/>
</dbReference>
<dbReference type="SUPFAM" id="SSF56349">
    <property type="entry name" value="DNA breaking-rejoining enzymes"/>
    <property type="match status" value="1"/>
</dbReference>
<dbReference type="AlphaFoldDB" id="A0A243WH30"/>
<comment type="similarity">
    <text evidence="9">Belongs to the 'phage' integrase family. XerC subfamily.</text>
</comment>
<evidence type="ECO:0000313" key="12">
    <source>
        <dbReference type="EMBL" id="OUJ75109.1"/>
    </source>
</evidence>
<sequence>MELFFDYLRFERRFSPHTVLSYQTDLRQFAAFLLKNYELADLAQADHMLIRSWIVELMQQQHDPRTVNRKIACLRSYYKYLLRTNVIVRNPMLRITAPKMAKKLPDFVPEDSLNNLLNSFEFPDTFIGRRDQLVLELLYGTGIRLSELIGIQHDDVSLASHTVRVTGKGNKQRVVPLNPTLRLVLERYLAQKQTEFGTSDNARSALLVTDKLEPLYEKLVYRTVKHYLGQITTASAQQHPHVLRHSFATHLLGKGADLNAIKELLGHANLAATQVYTHLSIDKLKAVFEKAHPKA</sequence>
<feature type="domain" description="Tyr recombinase" evidence="10">
    <location>
        <begin position="103"/>
        <end position="289"/>
    </location>
</feature>
<dbReference type="InterPro" id="IPR013762">
    <property type="entry name" value="Integrase-like_cat_sf"/>
</dbReference>
<dbReference type="InterPro" id="IPR011010">
    <property type="entry name" value="DNA_brk_join_enz"/>
</dbReference>
<evidence type="ECO:0000259" key="11">
    <source>
        <dbReference type="PROSITE" id="PS51900"/>
    </source>
</evidence>
<name>A0A243WH30_9BACT</name>
<dbReference type="GO" id="GO:0003677">
    <property type="term" value="F:DNA binding"/>
    <property type="evidence" value="ECO:0007669"/>
    <property type="project" value="UniProtKB-UniRule"/>
</dbReference>
<dbReference type="Pfam" id="PF00589">
    <property type="entry name" value="Phage_integrase"/>
    <property type="match status" value="1"/>
</dbReference>
<feature type="active site" evidence="9">
    <location>
        <position position="241"/>
    </location>
</feature>
<organism evidence="12 13">
    <name type="scientific">Hymenobacter crusticola</name>
    <dbReference type="NCBI Taxonomy" id="1770526"/>
    <lineage>
        <taxon>Bacteria</taxon>
        <taxon>Pseudomonadati</taxon>
        <taxon>Bacteroidota</taxon>
        <taxon>Cytophagia</taxon>
        <taxon>Cytophagales</taxon>
        <taxon>Hymenobacteraceae</taxon>
        <taxon>Hymenobacter</taxon>
    </lineage>
</organism>
<dbReference type="Gene3D" id="1.10.443.10">
    <property type="entry name" value="Intergrase catalytic core"/>
    <property type="match status" value="1"/>
</dbReference>
<keyword evidence="3 9" id="KW-0132">Cell division</keyword>
<evidence type="ECO:0000256" key="3">
    <source>
        <dbReference type="ARBA" id="ARBA00022618"/>
    </source>
</evidence>
<evidence type="ECO:0000256" key="6">
    <source>
        <dbReference type="ARBA" id="ARBA00023125"/>
    </source>
</evidence>
<keyword evidence="4 9" id="KW-0159">Chromosome partition</keyword>
<evidence type="ECO:0000256" key="8">
    <source>
        <dbReference type="ARBA" id="ARBA00023306"/>
    </source>
</evidence>
<dbReference type="InterPro" id="IPR023009">
    <property type="entry name" value="Tyrosine_recombinase_XerC/XerD"/>
</dbReference>
<dbReference type="GO" id="GO:0005737">
    <property type="term" value="C:cytoplasm"/>
    <property type="evidence" value="ECO:0007669"/>
    <property type="project" value="UniProtKB-SubCell"/>
</dbReference>
<dbReference type="Gene3D" id="1.10.150.130">
    <property type="match status" value="1"/>
</dbReference>
<evidence type="ECO:0000256" key="7">
    <source>
        <dbReference type="ARBA" id="ARBA00023172"/>
    </source>
</evidence>
<evidence type="ECO:0000313" key="13">
    <source>
        <dbReference type="Proteomes" id="UP000194873"/>
    </source>
</evidence>
<gene>
    <name evidence="9" type="primary">xerC</name>
    <name evidence="12" type="ORF">BXP70_03530</name>
</gene>
<dbReference type="InterPro" id="IPR002104">
    <property type="entry name" value="Integrase_catalytic"/>
</dbReference>
<evidence type="ECO:0000256" key="2">
    <source>
        <dbReference type="ARBA" id="ARBA00022490"/>
    </source>
</evidence>
<dbReference type="GO" id="GO:0009037">
    <property type="term" value="F:tyrosine-based site-specific recombinase activity"/>
    <property type="evidence" value="ECO:0007669"/>
    <property type="project" value="UniProtKB-UniRule"/>
</dbReference>
<dbReference type="EMBL" id="MTSE01000002">
    <property type="protein sequence ID" value="OUJ75109.1"/>
    <property type="molecule type" value="Genomic_DNA"/>
</dbReference>
<dbReference type="InterPro" id="IPR010998">
    <property type="entry name" value="Integrase_recombinase_N"/>
</dbReference>
<dbReference type="GO" id="GO:0051301">
    <property type="term" value="P:cell division"/>
    <property type="evidence" value="ECO:0007669"/>
    <property type="project" value="UniProtKB-KW"/>
</dbReference>
<feature type="active site" evidence="9">
    <location>
        <position position="144"/>
    </location>
</feature>
<keyword evidence="6 9" id="KW-0238">DNA-binding</keyword>
<dbReference type="InterPro" id="IPR004107">
    <property type="entry name" value="Integrase_SAM-like_N"/>
</dbReference>
<dbReference type="HAMAP" id="MF_01808">
    <property type="entry name" value="Recomb_XerC_XerD"/>
    <property type="match status" value="1"/>
</dbReference>
<evidence type="ECO:0000256" key="1">
    <source>
        <dbReference type="ARBA" id="ARBA00004496"/>
    </source>
</evidence>
<evidence type="ECO:0000256" key="9">
    <source>
        <dbReference type="HAMAP-Rule" id="MF_01808"/>
    </source>
</evidence>
<comment type="caution">
    <text evidence="12">The sequence shown here is derived from an EMBL/GenBank/DDBJ whole genome shotgun (WGS) entry which is preliminary data.</text>
</comment>
<dbReference type="PROSITE" id="PS51900">
    <property type="entry name" value="CB"/>
    <property type="match status" value="1"/>
</dbReference>
<dbReference type="PANTHER" id="PTHR30349:SF77">
    <property type="entry name" value="TYROSINE RECOMBINASE XERC"/>
    <property type="match status" value="1"/>
</dbReference>
<feature type="domain" description="Core-binding (CB)" evidence="11">
    <location>
        <begin position="1"/>
        <end position="82"/>
    </location>
</feature>
<feature type="active site" evidence="9">
    <location>
        <position position="168"/>
    </location>
</feature>
<comment type="subunit">
    <text evidence="9">Forms a cyclic heterotetrameric complex composed of two molecules of XerC and two molecules of XerD.</text>
</comment>
<accession>A0A243WH30</accession>
<keyword evidence="7 9" id="KW-0233">DNA recombination</keyword>
<evidence type="ECO:0000256" key="4">
    <source>
        <dbReference type="ARBA" id="ARBA00022829"/>
    </source>
</evidence>